<evidence type="ECO:0000256" key="10">
    <source>
        <dbReference type="ARBA" id="ARBA00022989"/>
    </source>
</evidence>
<dbReference type="GO" id="GO:0006171">
    <property type="term" value="P:cAMP biosynthetic process"/>
    <property type="evidence" value="ECO:0007669"/>
    <property type="project" value="UniProtKB-KW"/>
</dbReference>
<proteinExistence type="inferred from homology"/>
<evidence type="ECO:0000256" key="7">
    <source>
        <dbReference type="ARBA" id="ARBA00022741"/>
    </source>
</evidence>
<evidence type="ECO:0000256" key="12">
    <source>
        <dbReference type="ARBA" id="ARBA00023136"/>
    </source>
</evidence>
<dbReference type="Pfam" id="PF06327">
    <property type="entry name" value="Adcy_cons_dom"/>
    <property type="match status" value="1"/>
</dbReference>
<evidence type="ECO:0000313" key="19">
    <source>
        <dbReference type="Proteomes" id="UP001353858"/>
    </source>
</evidence>
<evidence type="ECO:0000256" key="5">
    <source>
        <dbReference type="ARBA" id="ARBA00022692"/>
    </source>
</evidence>
<keyword evidence="8" id="KW-0067">ATP-binding</keyword>
<keyword evidence="9" id="KW-0460">Magnesium</keyword>
<feature type="transmembrane region" description="Helical" evidence="16">
    <location>
        <begin position="840"/>
        <end position="859"/>
    </location>
</feature>
<dbReference type="CDD" id="cd07302">
    <property type="entry name" value="CHD"/>
    <property type="match status" value="2"/>
</dbReference>
<dbReference type="SMART" id="SM00044">
    <property type="entry name" value="CYCc"/>
    <property type="match status" value="2"/>
</dbReference>
<organism evidence="18 19">
    <name type="scientific">Aquatica leii</name>
    <dbReference type="NCBI Taxonomy" id="1421715"/>
    <lineage>
        <taxon>Eukaryota</taxon>
        <taxon>Metazoa</taxon>
        <taxon>Ecdysozoa</taxon>
        <taxon>Arthropoda</taxon>
        <taxon>Hexapoda</taxon>
        <taxon>Insecta</taxon>
        <taxon>Pterygota</taxon>
        <taxon>Neoptera</taxon>
        <taxon>Endopterygota</taxon>
        <taxon>Coleoptera</taxon>
        <taxon>Polyphaga</taxon>
        <taxon>Elateriformia</taxon>
        <taxon>Elateroidea</taxon>
        <taxon>Lampyridae</taxon>
        <taxon>Luciolinae</taxon>
        <taxon>Aquatica</taxon>
    </lineage>
</organism>
<dbReference type="FunFam" id="3.30.70.1230:FF:000011">
    <property type="entry name" value="Adenylate cyclase"/>
    <property type="match status" value="1"/>
</dbReference>
<keyword evidence="19" id="KW-1185">Reference proteome</keyword>
<feature type="non-terminal residue" evidence="18">
    <location>
        <position position="1"/>
    </location>
</feature>
<keyword evidence="6" id="KW-0479">Metal-binding</keyword>
<keyword evidence="5 16" id="KW-0812">Transmembrane</keyword>
<feature type="region of interest" description="Disordered" evidence="15">
    <location>
        <begin position="439"/>
        <end position="478"/>
    </location>
</feature>
<feature type="transmembrane region" description="Helical" evidence="16">
    <location>
        <begin position="137"/>
        <end position="154"/>
    </location>
</feature>
<evidence type="ECO:0000259" key="17">
    <source>
        <dbReference type="PROSITE" id="PS50125"/>
    </source>
</evidence>
<dbReference type="Proteomes" id="UP001353858">
    <property type="component" value="Unassembled WGS sequence"/>
</dbReference>
<feature type="compositionally biased region" description="Low complexity" evidence="15">
    <location>
        <begin position="1300"/>
        <end position="1311"/>
    </location>
</feature>
<feature type="compositionally biased region" description="Polar residues" evidence="15">
    <location>
        <begin position="1312"/>
        <end position="1326"/>
    </location>
</feature>
<name>A0AAN7SFP5_9COLE</name>
<evidence type="ECO:0000256" key="4">
    <source>
        <dbReference type="ARBA" id="ARBA00012201"/>
    </source>
</evidence>
<comment type="similarity">
    <text evidence="14">Belongs to the adenylyl cyclase class-4/guanylyl cyclase family.</text>
</comment>
<comment type="catalytic activity">
    <reaction evidence="1">
        <text>ATP = 3',5'-cyclic AMP + diphosphate</text>
        <dbReference type="Rhea" id="RHEA:15389"/>
        <dbReference type="ChEBI" id="CHEBI:30616"/>
        <dbReference type="ChEBI" id="CHEBI:33019"/>
        <dbReference type="ChEBI" id="CHEBI:58165"/>
        <dbReference type="EC" id="4.6.1.1"/>
    </reaction>
</comment>
<evidence type="ECO:0000256" key="14">
    <source>
        <dbReference type="RuleBase" id="RU000405"/>
    </source>
</evidence>
<evidence type="ECO:0000256" key="6">
    <source>
        <dbReference type="ARBA" id="ARBA00022723"/>
    </source>
</evidence>
<comment type="subcellular location">
    <subcellularLocation>
        <location evidence="3">Membrane</location>
        <topology evidence="3">Multi-pass membrane protein</topology>
    </subcellularLocation>
</comment>
<reference evidence="19" key="1">
    <citation type="submission" date="2023-01" db="EMBL/GenBank/DDBJ databases">
        <title>Key to firefly adult light organ development and bioluminescence: homeobox transcription factors regulate luciferase expression and transportation to peroxisome.</title>
        <authorList>
            <person name="Fu X."/>
        </authorList>
    </citation>
    <scope>NUCLEOTIDE SEQUENCE [LARGE SCALE GENOMIC DNA]</scope>
</reference>
<feature type="compositionally biased region" description="Polar residues" evidence="15">
    <location>
        <begin position="1181"/>
        <end position="1192"/>
    </location>
</feature>
<keyword evidence="10 16" id="KW-1133">Transmembrane helix</keyword>
<dbReference type="GO" id="GO:0007189">
    <property type="term" value="P:adenylate cyclase-activating G protein-coupled receptor signaling pathway"/>
    <property type="evidence" value="ECO:0007669"/>
    <property type="project" value="TreeGrafter"/>
</dbReference>
<feature type="domain" description="Guanylate cyclase" evidence="17">
    <location>
        <begin position="959"/>
        <end position="1101"/>
    </location>
</feature>
<evidence type="ECO:0000256" key="9">
    <source>
        <dbReference type="ARBA" id="ARBA00022842"/>
    </source>
</evidence>
<evidence type="ECO:0000256" key="15">
    <source>
        <dbReference type="SAM" id="MobiDB-lite"/>
    </source>
</evidence>
<dbReference type="InterPro" id="IPR032628">
    <property type="entry name" value="AC_N"/>
</dbReference>
<keyword evidence="13 14" id="KW-0456">Lyase</keyword>
<dbReference type="SUPFAM" id="SSF55073">
    <property type="entry name" value="Nucleotide cyclase"/>
    <property type="match status" value="2"/>
</dbReference>
<feature type="transmembrane region" description="Helical" evidence="16">
    <location>
        <begin position="76"/>
        <end position="91"/>
    </location>
</feature>
<evidence type="ECO:0000256" key="2">
    <source>
        <dbReference type="ARBA" id="ARBA00001946"/>
    </source>
</evidence>
<keyword evidence="12 16" id="KW-0472">Membrane</keyword>
<evidence type="ECO:0000256" key="13">
    <source>
        <dbReference type="ARBA" id="ARBA00023239"/>
    </source>
</evidence>
<feature type="transmembrane region" description="Helical" evidence="16">
    <location>
        <begin position="815"/>
        <end position="835"/>
    </location>
</feature>
<comment type="caution">
    <text evidence="18">The sequence shown here is derived from an EMBL/GenBank/DDBJ whole genome shotgun (WGS) entry which is preliminary data.</text>
</comment>
<dbReference type="PANTHER" id="PTHR45627">
    <property type="entry name" value="ADENYLATE CYCLASE TYPE 1"/>
    <property type="match status" value="1"/>
</dbReference>
<keyword evidence="11" id="KW-0115">cAMP biosynthesis</keyword>
<evidence type="ECO:0000256" key="11">
    <source>
        <dbReference type="ARBA" id="ARBA00022998"/>
    </source>
</evidence>
<dbReference type="InterPro" id="IPR018297">
    <property type="entry name" value="A/G_cyclase_CS"/>
</dbReference>
<dbReference type="EC" id="4.6.1.1" evidence="4"/>
<dbReference type="InterPro" id="IPR001054">
    <property type="entry name" value="A/G_cyclase"/>
</dbReference>
<dbReference type="Pfam" id="PF16214">
    <property type="entry name" value="AC_N"/>
    <property type="match status" value="1"/>
</dbReference>
<feature type="transmembrane region" description="Helical" evidence="16">
    <location>
        <begin position="647"/>
        <end position="667"/>
    </location>
</feature>
<dbReference type="InterPro" id="IPR009398">
    <property type="entry name" value="Adcy_conserved_dom"/>
</dbReference>
<feature type="transmembrane region" description="Helical" evidence="16">
    <location>
        <begin position="46"/>
        <end position="64"/>
    </location>
</feature>
<dbReference type="GO" id="GO:0035556">
    <property type="term" value="P:intracellular signal transduction"/>
    <property type="evidence" value="ECO:0007669"/>
    <property type="project" value="InterPro"/>
</dbReference>
<feature type="transmembrane region" description="Helical" evidence="16">
    <location>
        <begin position="600"/>
        <end position="621"/>
    </location>
</feature>
<dbReference type="GO" id="GO:0005524">
    <property type="term" value="F:ATP binding"/>
    <property type="evidence" value="ECO:0007669"/>
    <property type="project" value="UniProtKB-KW"/>
</dbReference>
<dbReference type="EMBL" id="JARPUR010000003">
    <property type="protein sequence ID" value="KAK4879602.1"/>
    <property type="molecule type" value="Genomic_DNA"/>
</dbReference>
<feature type="region of interest" description="Disordered" evidence="15">
    <location>
        <begin position="1300"/>
        <end position="1340"/>
    </location>
</feature>
<dbReference type="GO" id="GO:0005886">
    <property type="term" value="C:plasma membrane"/>
    <property type="evidence" value="ECO:0007669"/>
    <property type="project" value="InterPro"/>
</dbReference>
<dbReference type="PROSITE" id="PS50125">
    <property type="entry name" value="GUANYLATE_CYCLASE_2"/>
    <property type="match status" value="2"/>
</dbReference>
<feature type="transmembrane region" description="Helical" evidence="16">
    <location>
        <begin position="20"/>
        <end position="39"/>
    </location>
</feature>
<dbReference type="PANTHER" id="PTHR45627:SF1">
    <property type="entry name" value="ADENYLATE CYCLASE TYPE 8"/>
    <property type="match status" value="1"/>
</dbReference>
<feature type="domain" description="Guanylate cyclase" evidence="17">
    <location>
        <begin position="233"/>
        <end position="360"/>
    </location>
</feature>
<dbReference type="Pfam" id="PF00211">
    <property type="entry name" value="Guanylate_cyc"/>
    <property type="match status" value="2"/>
</dbReference>
<evidence type="ECO:0000256" key="8">
    <source>
        <dbReference type="ARBA" id="ARBA00022840"/>
    </source>
</evidence>
<keyword evidence="7" id="KW-0547">Nucleotide-binding</keyword>
<gene>
    <name evidence="18" type="ORF">RN001_007748</name>
</gene>
<feature type="transmembrane region" description="Helical" evidence="16">
    <location>
        <begin position="871"/>
        <end position="890"/>
    </location>
</feature>
<accession>A0AAN7SFP5</accession>
<comment type="cofactor">
    <cofactor evidence="2">
        <name>Mg(2+)</name>
        <dbReference type="ChEBI" id="CHEBI:18420"/>
    </cofactor>
</comment>
<evidence type="ECO:0000256" key="16">
    <source>
        <dbReference type="SAM" id="Phobius"/>
    </source>
</evidence>
<feature type="transmembrane region" description="Helical" evidence="16">
    <location>
        <begin position="575"/>
        <end position="594"/>
    </location>
</feature>
<dbReference type="PROSITE" id="PS00452">
    <property type="entry name" value="GUANYLATE_CYCLASE_1"/>
    <property type="match status" value="1"/>
</dbReference>
<feature type="region of interest" description="Disordered" evidence="15">
    <location>
        <begin position="1178"/>
        <end position="1203"/>
    </location>
</feature>
<evidence type="ECO:0000256" key="1">
    <source>
        <dbReference type="ARBA" id="ARBA00001593"/>
    </source>
</evidence>
<dbReference type="GO" id="GO:0046872">
    <property type="term" value="F:metal ion binding"/>
    <property type="evidence" value="ECO:0007669"/>
    <property type="project" value="UniProtKB-KW"/>
</dbReference>
<protein>
    <recommendedName>
        <fullName evidence="4">adenylate cyclase</fullName>
        <ecNumber evidence="4">4.6.1.1</ecNumber>
    </recommendedName>
</protein>
<dbReference type="FunFam" id="3.30.70.1230:FF:000006">
    <property type="entry name" value="Adenylate cyclase"/>
    <property type="match status" value="1"/>
</dbReference>
<dbReference type="Gene3D" id="3.30.70.1230">
    <property type="entry name" value="Nucleotide cyclase"/>
    <property type="match status" value="2"/>
</dbReference>
<evidence type="ECO:0000256" key="3">
    <source>
        <dbReference type="ARBA" id="ARBA00004141"/>
    </source>
</evidence>
<evidence type="ECO:0000313" key="18">
    <source>
        <dbReference type="EMBL" id="KAK4879602.1"/>
    </source>
</evidence>
<dbReference type="InterPro" id="IPR029787">
    <property type="entry name" value="Nucleotide_cyclase"/>
</dbReference>
<sequence length="1405" mass="158897">LALFIVWATSSSKQMQEDSIIWSICSMAANVGVCILGWWRCFANNYLHWAAVCTWLLLNTQGFFGETLGFCETENLVWYILFIIFVPYAMLPLPLLWCMIAGCITSIGHILVTSIKLYSTHDNTEADNTHECYIRRIVANILLYIAVNYAGMYTKYLTDRSQRKAFLETHRSMETRYCTQNENDKQEKLLLSVLPDFVAKEMIRDIAREEERGGTFQPHQFHKIYIHHYENVSILFADIKGFTALASQCSAQELVRILNDLFARFDKLAAENHCLRIKLLGDCYYCVSGLPTPRIDHAHCCVEMGLHMIKAIKDIRHKAQVNLDMRIGIHSGSVLCGVLGLRKWQFDIWSYDVRLANHMESGGIPGRVHISEATYRCLNGVYEVDLGNGQERDAYLREHNVQTYLIRQLEPLRTRRRLASRPSIFSNKIWTEEECLGTLPVSPSTPSSPPPSPSCERSDSGIEQNTVDDENTTDWTPEIPFENLHHTISADLEEDLDSINFSIGKQKYDLRSYSKKGSAFTLSPTEKTEENIDHSMEIESNKRMRNANVNPWTLRFKDKEIESQFSQLREDMFKSNMLCCFIIWLFIVVCQISIIPLNTTSIICLSVSTTLLTSTTILVMAEEFEQLPETLKHISSVLVHNHRSRNAFICGIILVMAIASSVSLFVGTDMFANSTVSINNNNTKHIDLLTMFLKAYNDDNVLSSSDRITDTITHDLLLNLNLRATIHNVTLNEDKHCNKTCLQYLKNIFVVSGSCTQSLSIQIESNESPNLISDQKVENCLGHNISKRSLIENLTEIQSTASNTTYTNNCSYPEYVVFSWVLCLIALATALKLYYLIKTLLAILMVTCYTIFILVPFYNIFNTHLKGTSNFVPLSGQMLILLSIFFLMVAHHARLVEVTSRLDFLWKQQAERELSDMQETRHNNTQLLKNILPDHVAKHFLRNERLSDELYSQNRDEVGVLFASIPNFIEFFSEDMNKGMECIRLLNEIIADFDELLDEPRFSTIEKIKTVCATATYMAASGLNPKHKDCINTEGPEHLCALIDFAIMMRQRLEDVNTHSFNNFGLRVGISCGPLVCGVIGARKPVFDIWGNTVNEASRMDSTGIVGTIQVPKYTAQLLGVRGYELKLRGLIDVKGKGKMETYFVIGRQTGRPPGFQRQPSQYSSLAAVVYAMAQARRKQTVNTPGSGSRPRSQQKDASGKKIFPNYSSMRISHRTPANPVRRNTTRTHRNNLHARSQPNMRQLGSGSNLENTKLYKSIDRDTPGMQRMTISQSAPHTPLCACHCDGQIIKSVPRLLSEPTVSQTTSSSPTLKTYQTSKSNNNSPYLQDKQENFSNDVGDSSKILKVPGVLVPVHSPSKSFSKKDSKLNLKSPLVKRDTKNKIDSINNISLKPNGTDLSSNLTSV</sequence>
<dbReference type="GO" id="GO:0004016">
    <property type="term" value="F:adenylate cyclase activity"/>
    <property type="evidence" value="ECO:0007669"/>
    <property type="project" value="UniProtKB-EC"/>
</dbReference>